<dbReference type="InterPro" id="IPR050964">
    <property type="entry name" value="Striated_Muscle_Regulatory"/>
</dbReference>
<keyword evidence="5" id="KW-1185">Reference proteome</keyword>
<dbReference type="FunFam" id="2.60.40.10:FF:000028">
    <property type="entry name" value="Neuronal cell adhesion molecule"/>
    <property type="match status" value="1"/>
</dbReference>
<proteinExistence type="predicted"/>
<dbReference type="GO" id="GO:0045202">
    <property type="term" value="C:synapse"/>
    <property type="evidence" value="ECO:0007669"/>
    <property type="project" value="TreeGrafter"/>
</dbReference>
<feature type="domain" description="Fibronectin type-III" evidence="3">
    <location>
        <begin position="117"/>
        <end position="216"/>
    </location>
</feature>
<dbReference type="InterPro" id="IPR036116">
    <property type="entry name" value="FN3_sf"/>
</dbReference>
<dbReference type="Pfam" id="PF00041">
    <property type="entry name" value="fn3"/>
    <property type="match status" value="3"/>
</dbReference>
<gene>
    <name evidence="4" type="primary">nadl1.1</name>
    <name evidence="4" type="ORF">CDAR_22961</name>
</gene>
<evidence type="ECO:0000256" key="2">
    <source>
        <dbReference type="SAM" id="MobiDB-lite"/>
    </source>
</evidence>
<evidence type="ECO:0000313" key="4">
    <source>
        <dbReference type="EMBL" id="GIY81512.1"/>
    </source>
</evidence>
<dbReference type="PROSITE" id="PS50853">
    <property type="entry name" value="FN3"/>
    <property type="match status" value="3"/>
</dbReference>
<dbReference type="GO" id="GO:0007416">
    <property type="term" value="P:synapse assembly"/>
    <property type="evidence" value="ECO:0007669"/>
    <property type="project" value="TreeGrafter"/>
</dbReference>
<dbReference type="CDD" id="cd00063">
    <property type="entry name" value="FN3"/>
    <property type="match status" value="3"/>
</dbReference>
<comment type="caution">
    <text evidence="4">The sequence shown here is derived from an EMBL/GenBank/DDBJ whole genome shotgun (WGS) entry which is preliminary data.</text>
</comment>
<dbReference type="InterPro" id="IPR013783">
    <property type="entry name" value="Ig-like_fold"/>
</dbReference>
<feature type="domain" description="Fibronectin type-III" evidence="3">
    <location>
        <begin position="218"/>
        <end position="312"/>
    </location>
</feature>
<protein>
    <submittedName>
        <fullName evidence="4">Neural cell adhesion molecule L1.1</fullName>
    </submittedName>
</protein>
<organism evidence="4 5">
    <name type="scientific">Caerostris darwini</name>
    <dbReference type="NCBI Taxonomy" id="1538125"/>
    <lineage>
        <taxon>Eukaryota</taxon>
        <taxon>Metazoa</taxon>
        <taxon>Ecdysozoa</taxon>
        <taxon>Arthropoda</taxon>
        <taxon>Chelicerata</taxon>
        <taxon>Arachnida</taxon>
        <taxon>Araneae</taxon>
        <taxon>Araneomorphae</taxon>
        <taxon>Entelegynae</taxon>
        <taxon>Araneoidea</taxon>
        <taxon>Araneidae</taxon>
        <taxon>Caerostris</taxon>
    </lineage>
</organism>
<feature type="domain" description="Fibronectin type-III" evidence="3">
    <location>
        <begin position="12"/>
        <end position="112"/>
    </location>
</feature>
<keyword evidence="1" id="KW-0677">Repeat</keyword>
<dbReference type="SMART" id="SM00060">
    <property type="entry name" value="FN3"/>
    <property type="match status" value="3"/>
</dbReference>
<dbReference type="PANTHER" id="PTHR13817:SF102">
    <property type="entry name" value="DOWN SYNDROME CELL ADHESION MOLECULE-LIKE PROTEIN DSCAM2"/>
    <property type="match status" value="1"/>
</dbReference>
<reference evidence="4 5" key="1">
    <citation type="submission" date="2021-06" db="EMBL/GenBank/DDBJ databases">
        <title>Caerostris darwini draft genome.</title>
        <authorList>
            <person name="Kono N."/>
            <person name="Arakawa K."/>
        </authorList>
    </citation>
    <scope>NUCLEOTIDE SEQUENCE [LARGE SCALE GENOMIC DNA]</scope>
</reference>
<dbReference type="InterPro" id="IPR003961">
    <property type="entry name" value="FN3_dom"/>
</dbReference>
<dbReference type="EMBL" id="BPLQ01014635">
    <property type="protein sequence ID" value="GIY81512.1"/>
    <property type="molecule type" value="Genomic_DNA"/>
</dbReference>
<dbReference type="AlphaFoldDB" id="A0AAV4WFU4"/>
<dbReference type="PANTHER" id="PTHR13817">
    <property type="entry name" value="TITIN"/>
    <property type="match status" value="1"/>
</dbReference>
<dbReference type="PRINTS" id="PR00014">
    <property type="entry name" value="FNTYPEIII"/>
</dbReference>
<dbReference type="SUPFAM" id="SSF49265">
    <property type="entry name" value="Fibronectin type III"/>
    <property type="match status" value="2"/>
</dbReference>
<dbReference type="Proteomes" id="UP001054837">
    <property type="component" value="Unassembled WGS sequence"/>
</dbReference>
<evidence type="ECO:0000256" key="1">
    <source>
        <dbReference type="ARBA" id="ARBA00022737"/>
    </source>
</evidence>
<dbReference type="Gene3D" id="2.60.40.10">
    <property type="entry name" value="Immunoglobulins"/>
    <property type="match status" value="3"/>
</dbReference>
<evidence type="ECO:0000259" key="3">
    <source>
        <dbReference type="PROSITE" id="PS50853"/>
    </source>
</evidence>
<feature type="region of interest" description="Disordered" evidence="2">
    <location>
        <begin position="197"/>
        <end position="221"/>
    </location>
</feature>
<sequence>MTRKFLNEVPDPPSEILATDVSSRGVVLSWSVPYTGNSPVTKYVLYWKAASGLFLGGPWSSDAKKVEIPGSNTSVSISSLAPMTTYHFKLQAENIIGRSSFGEIITITTDEEVPSEPPTHVEAIALSTHSIRVLWKPPPASGIHGKIRGYYVGHKVRNSQDHLIYKTIEESEFDTTLECTITNLRRATEYSITVQAFNNRGTGPPSKESYVKTHENDPPPSPTLRIVSSTSSAVVLGWDTLSVESTSVKGYKLFYRAELPEWDEIEVPDPSQSQYTLRSLSCGTRYQFHIIAYNDVGRSDPSDVISLMTQGGCKLVHSFLKYSRVP</sequence>
<dbReference type="GO" id="GO:0007156">
    <property type="term" value="P:homophilic cell adhesion via plasma membrane adhesion molecules"/>
    <property type="evidence" value="ECO:0007669"/>
    <property type="project" value="TreeGrafter"/>
</dbReference>
<name>A0AAV4WFU4_9ARAC</name>
<accession>A0AAV4WFU4</accession>
<evidence type="ECO:0000313" key="5">
    <source>
        <dbReference type="Proteomes" id="UP001054837"/>
    </source>
</evidence>